<proteinExistence type="predicted"/>
<name>A0A2P2N1L7_RHIMU</name>
<evidence type="ECO:0000313" key="1">
    <source>
        <dbReference type="EMBL" id="MBX36370.1"/>
    </source>
</evidence>
<reference evidence="1" key="1">
    <citation type="submission" date="2018-02" db="EMBL/GenBank/DDBJ databases">
        <title>Rhizophora mucronata_Transcriptome.</title>
        <authorList>
            <person name="Meera S.P."/>
            <person name="Sreeshan A."/>
            <person name="Augustine A."/>
        </authorList>
    </citation>
    <scope>NUCLEOTIDE SEQUENCE</scope>
    <source>
        <tissue evidence="1">Leaf</tissue>
    </source>
</reference>
<dbReference type="EMBL" id="GGEC01055886">
    <property type="protein sequence ID" value="MBX36370.1"/>
    <property type="molecule type" value="Transcribed_RNA"/>
</dbReference>
<organism evidence="1">
    <name type="scientific">Rhizophora mucronata</name>
    <name type="common">Asiatic mangrove</name>
    <dbReference type="NCBI Taxonomy" id="61149"/>
    <lineage>
        <taxon>Eukaryota</taxon>
        <taxon>Viridiplantae</taxon>
        <taxon>Streptophyta</taxon>
        <taxon>Embryophyta</taxon>
        <taxon>Tracheophyta</taxon>
        <taxon>Spermatophyta</taxon>
        <taxon>Magnoliopsida</taxon>
        <taxon>eudicotyledons</taxon>
        <taxon>Gunneridae</taxon>
        <taxon>Pentapetalae</taxon>
        <taxon>rosids</taxon>
        <taxon>fabids</taxon>
        <taxon>Malpighiales</taxon>
        <taxon>Rhizophoraceae</taxon>
        <taxon>Rhizophora</taxon>
    </lineage>
</organism>
<accession>A0A2P2N1L7</accession>
<protein>
    <submittedName>
        <fullName evidence="1">Uncharacterized protein</fullName>
    </submittedName>
</protein>
<sequence length="51" mass="5602">MRKNIKVHKVEGSMQVSGIPITLISFANVSNAQTQHIFDEAFLVTILISSS</sequence>
<dbReference type="AlphaFoldDB" id="A0A2P2N1L7"/>